<dbReference type="STRING" id="269670.SAMN02982927_03455"/>
<dbReference type="GO" id="GO:0003677">
    <property type="term" value="F:DNA binding"/>
    <property type="evidence" value="ECO:0007669"/>
    <property type="project" value="UniProtKB-KW"/>
</dbReference>
<dbReference type="InterPro" id="IPR013325">
    <property type="entry name" value="RNA_pol_sigma_r2"/>
</dbReference>
<dbReference type="InterPro" id="IPR000943">
    <property type="entry name" value="RNA_pol_sigma70"/>
</dbReference>
<evidence type="ECO:0000313" key="7">
    <source>
        <dbReference type="Proteomes" id="UP000198752"/>
    </source>
</evidence>
<evidence type="ECO:0000259" key="5">
    <source>
        <dbReference type="PROSITE" id="PS00716"/>
    </source>
</evidence>
<dbReference type="InterPro" id="IPR007627">
    <property type="entry name" value="RNA_pol_sigma70_r2"/>
</dbReference>
<keyword evidence="7" id="KW-1185">Reference proteome</keyword>
<gene>
    <name evidence="6" type="ORF">SAMN02982927_03455</name>
</gene>
<evidence type="ECO:0000256" key="1">
    <source>
        <dbReference type="ARBA" id="ARBA00023015"/>
    </source>
</evidence>
<dbReference type="RefSeq" id="WP_093674779.1">
    <property type="nucleotide sequence ID" value="NZ_FOOY01000037.1"/>
</dbReference>
<dbReference type="Pfam" id="PF04539">
    <property type="entry name" value="Sigma70_r3"/>
    <property type="match status" value="1"/>
</dbReference>
<dbReference type="SUPFAM" id="SSF88659">
    <property type="entry name" value="Sigma3 and sigma4 domains of RNA polymerase sigma factors"/>
    <property type="match status" value="2"/>
</dbReference>
<reference evidence="7" key="1">
    <citation type="submission" date="2016-10" db="EMBL/GenBank/DDBJ databases">
        <authorList>
            <person name="Varghese N."/>
            <person name="Submissions S."/>
        </authorList>
    </citation>
    <scope>NUCLEOTIDE SEQUENCE [LARGE SCALE GENOMIC DNA]</scope>
    <source>
        <strain evidence="7">ATCC 700379</strain>
    </source>
</reference>
<evidence type="ECO:0000313" key="6">
    <source>
        <dbReference type="EMBL" id="SFG97836.1"/>
    </source>
</evidence>
<dbReference type="InterPro" id="IPR036388">
    <property type="entry name" value="WH-like_DNA-bd_sf"/>
</dbReference>
<dbReference type="GO" id="GO:0016987">
    <property type="term" value="F:sigma factor activity"/>
    <property type="evidence" value="ECO:0007669"/>
    <property type="project" value="UniProtKB-KW"/>
</dbReference>
<dbReference type="EMBL" id="FOOY01000037">
    <property type="protein sequence ID" value="SFG97836.1"/>
    <property type="molecule type" value="Genomic_DNA"/>
</dbReference>
<dbReference type="PRINTS" id="PR00046">
    <property type="entry name" value="SIGMA70FCT"/>
</dbReference>
<dbReference type="InterPro" id="IPR014322">
    <property type="entry name" value="RNA_pol_sigma-B/F/G"/>
</dbReference>
<dbReference type="PANTHER" id="PTHR30385:SF4">
    <property type="entry name" value="RNA POLYMERASE SIGMA-E FACTOR"/>
    <property type="match status" value="1"/>
</dbReference>
<keyword evidence="4" id="KW-0804">Transcription</keyword>
<dbReference type="CDD" id="cd06171">
    <property type="entry name" value="Sigma70_r4"/>
    <property type="match status" value="1"/>
</dbReference>
<dbReference type="Gene3D" id="1.20.120.1810">
    <property type="match status" value="1"/>
</dbReference>
<dbReference type="NCBIfam" id="TIGR02980">
    <property type="entry name" value="SigBFG"/>
    <property type="match status" value="1"/>
</dbReference>
<proteinExistence type="predicted"/>
<dbReference type="SUPFAM" id="SSF88946">
    <property type="entry name" value="Sigma2 domain of RNA polymerase sigma factors"/>
    <property type="match status" value="1"/>
</dbReference>
<accession>A0A1I2WCE3</accession>
<dbReference type="OrthoDB" id="9809557at2"/>
<name>A0A1I2WCE3_9BACL</name>
<dbReference type="InterPro" id="IPR013324">
    <property type="entry name" value="RNA_pol_sigma_r3/r4-like"/>
</dbReference>
<organism evidence="6 7">
    <name type="scientific">Sporolactobacillus nakayamae</name>
    <dbReference type="NCBI Taxonomy" id="269670"/>
    <lineage>
        <taxon>Bacteria</taxon>
        <taxon>Bacillati</taxon>
        <taxon>Bacillota</taxon>
        <taxon>Bacilli</taxon>
        <taxon>Bacillales</taxon>
        <taxon>Sporolactobacillaceae</taxon>
        <taxon>Sporolactobacillus</taxon>
    </lineage>
</organism>
<evidence type="ECO:0000256" key="2">
    <source>
        <dbReference type="ARBA" id="ARBA00023082"/>
    </source>
</evidence>
<dbReference type="Pfam" id="PF04545">
    <property type="entry name" value="Sigma70_r4"/>
    <property type="match status" value="1"/>
</dbReference>
<dbReference type="AlphaFoldDB" id="A0A1I2WCE3"/>
<dbReference type="InterPro" id="IPR007624">
    <property type="entry name" value="RNA_pol_sigma70_r3"/>
</dbReference>
<dbReference type="NCBIfam" id="TIGR02937">
    <property type="entry name" value="sigma70-ECF"/>
    <property type="match status" value="1"/>
</dbReference>
<dbReference type="Gene3D" id="1.10.10.10">
    <property type="entry name" value="Winged helix-like DNA-binding domain superfamily/Winged helix DNA-binding domain"/>
    <property type="match status" value="2"/>
</dbReference>
<dbReference type="PROSITE" id="PS00716">
    <property type="entry name" value="SIGMA70_2"/>
    <property type="match status" value="1"/>
</dbReference>
<dbReference type="InterPro" id="IPR014288">
    <property type="entry name" value="RNA_pol_sigma-B"/>
</dbReference>
<protein>
    <submittedName>
        <fullName evidence="6">RNA polymerase sigma-B factor</fullName>
    </submittedName>
</protein>
<keyword evidence="1" id="KW-0805">Transcription regulation</keyword>
<dbReference type="InterPro" id="IPR014284">
    <property type="entry name" value="RNA_pol_sigma-70_dom"/>
</dbReference>
<dbReference type="InterPro" id="IPR007630">
    <property type="entry name" value="RNA_pol_sigma70_r4"/>
</dbReference>
<feature type="domain" description="RNA polymerase sigma-70" evidence="5">
    <location>
        <begin position="220"/>
        <end position="246"/>
    </location>
</feature>
<dbReference type="Pfam" id="PF04542">
    <property type="entry name" value="Sigma70_r2"/>
    <property type="match status" value="1"/>
</dbReference>
<sequence length="262" mass="29730">MPTKSQQQSEIQRWIAEFQKNPDDEQLQTKIILHYERMVGALANKFAKNSDVRQDICQVGMIGLIAAIKRFDPSVGGSFESFAIPTIVGEIKRYIRDKTWSVHVPRRVKELSPKIRKATETLTRQLQRSPNIEEIAEAIGETEEIVLETMEMAGGYNALSVDSRIDGDSEGAAMTLLDVVGKQDSGYEQVHKKLILTKAFQVLSQREKDILMCTYFENLSQKETGVRLGISQMHVSRLQRNALRKLRANLPQKDEIGISSYY</sequence>
<evidence type="ECO:0000256" key="4">
    <source>
        <dbReference type="ARBA" id="ARBA00023163"/>
    </source>
</evidence>
<dbReference type="PANTHER" id="PTHR30385">
    <property type="entry name" value="SIGMA FACTOR F FLAGELLAR"/>
    <property type="match status" value="1"/>
</dbReference>
<keyword evidence="3" id="KW-0238">DNA-binding</keyword>
<dbReference type="GO" id="GO:0006352">
    <property type="term" value="P:DNA-templated transcription initiation"/>
    <property type="evidence" value="ECO:0007669"/>
    <property type="project" value="InterPro"/>
</dbReference>
<dbReference type="Proteomes" id="UP000198752">
    <property type="component" value="Unassembled WGS sequence"/>
</dbReference>
<dbReference type="NCBIfam" id="TIGR02941">
    <property type="entry name" value="Sigma_B"/>
    <property type="match status" value="1"/>
</dbReference>
<evidence type="ECO:0000256" key="3">
    <source>
        <dbReference type="ARBA" id="ARBA00023125"/>
    </source>
</evidence>
<keyword evidence="2" id="KW-0731">Sigma factor</keyword>